<organism evidence="1 2">
    <name type="scientific">Variovorax paradoxus B4</name>
    <dbReference type="NCBI Taxonomy" id="1246301"/>
    <lineage>
        <taxon>Bacteria</taxon>
        <taxon>Pseudomonadati</taxon>
        <taxon>Pseudomonadota</taxon>
        <taxon>Betaproteobacteria</taxon>
        <taxon>Burkholderiales</taxon>
        <taxon>Comamonadaceae</taxon>
        <taxon>Variovorax</taxon>
    </lineage>
</organism>
<evidence type="ECO:0000313" key="1">
    <source>
        <dbReference type="EMBL" id="AGU51772.1"/>
    </source>
</evidence>
<name>T1XFS5_VARPD</name>
<dbReference type="EMBL" id="CP003911">
    <property type="protein sequence ID" value="AGU51772.1"/>
    <property type="molecule type" value="Genomic_DNA"/>
</dbReference>
<sequence length="165" mass="18041">MPGSDPALNCQPAIGPSNPRLGQSWPWLVPFDAKPAVRPYEAFVYGHSADEPNKLAERCLEVIEHTLKSVERVAACLRAAELEHGIGIAAMTRTEIADAAEWHRAKLQGLLAVKLRRTRCGDLQLVEDLHLVVRIKPRLTAAPIPAVPVFSPGDLVHPRPNDQTG</sequence>
<accession>T1XFS5</accession>
<protein>
    <submittedName>
        <fullName evidence="1">Uncharacterized protein</fullName>
    </submittedName>
</protein>
<dbReference type="Proteomes" id="UP000016223">
    <property type="component" value="Chromosome 1"/>
</dbReference>
<dbReference type="AlphaFoldDB" id="T1XFS5"/>
<dbReference type="KEGG" id="vpd:VAPA_1c47050"/>
<proteinExistence type="predicted"/>
<evidence type="ECO:0000313" key="2">
    <source>
        <dbReference type="Proteomes" id="UP000016223"/>
    </source>
</evidence>
<gene>
    <name evidence="1" type="ORF">VAPA_1c47050</name>
</gene>
<dbReference type="HOGENOM" id="CLU_1610064_0_0_4"/>
<reference evidence="1 2" key="1">
    <citation type="submission" date="2012-10" db="EMBL/GenBank/DDBJ databases">
        <title>Genome sequence of Variovorax paradoxus B4.</title>
        <authorList>
            <person name="Schuldes J."/>
            <person name="Brandt U."/>
            <person name="Hiessl S."/>
            <person name="Wuebbeler J.H."/>
            <person name="Thuermer A."/>
            <person name="Steinbuechel A."/>
            <person name="Daniel R."/>
        </authorList>
    </citation>
    <scope>NUCLEOTIDE SEQUENCE [LARGE SCALE GENOMIC DNA]</scope>
    <source>
        <strain evidence="1 2">B4</strain>
    </source>
</reference>